<dbReference type="GO" id="GO:0016747">
    <property type="term" value="F:acyltransferase activity, transferring groups other than amino-acyl groups"/>
    <property type="evidence" value="ECO:0007669"/>
    <property type="project" value="InterPro"/>
</dbReference>
<dbReference type="PANTHER" id="PTHR23028:SF53">
    <property type="entry name" value="ACYL_TRANSF_3 DOMAIN-CONTAINING PROTEIN"/>
    <property type="match status" value="1"/>
</dbReference>
<feature type="transmembrane region" description="Helical" evidence="1">
    <location>
        <begin position="83"/>
        <end position="102"/>
    </location>
</feature>
<dbReference type="AlphaFoldDB" id="A0A124JVJ4"/>
<dbReference type="EMBL" id="LLZS01000003">
    <property type="protein sequence ID" value="KUR72335.1"/>
    <property type="molecule type" value="Genomic_DNA"/>
</dbReference>
<evidence type="ECO:0000256" key="1">
    <source>
        <dbReference type="SAM" id="Phobius"/>
    </source>
</evidence>
<proteinExistence type="predicted"/>
<sequence>MQIETAAVSRSDAYRPEVDGLRAIAVCAVILYHADPSLLPGGLAGVDVFFVISGYLITGKILGDIDRGTFSLAGFWTRRLRRIVPALLVVLLVCALAAFLLLPPDELAQFGMALVASVLPVSNIYLHYQPGG</sequence>
<evidence type="ECO:0000313" key="4">
    <source>
        <dbReference type="Proteomes" id="UP000058012"/>
    </source>
</evidence>
<dbReference type="PANTHER" id="PTHR23028">
    <property type="entry name" value="ACETYLTRANSFERASE"/>
    <property type="match status" value="1"/>
</dbReference>
<dbReference type="Pfam" id="PF01757">
    <property type="entry name" value="Acyl_transf_3"/>
    <property type="match status" value="1"/>
</dbReference>
<keyword evidence="4" id="KW-1185">Reference proteome</keyword>
<dbReference type="GO" id="GO:0009103">
    <property type="term" value="P:lipopolysaccharide biosynthetic process"/>
    <property type="evidence" value="ECO:0007669"/>
    <property type="project" value="TreeGrafter"/>
</dbReference>
<keyword evidence="1" id="KW-0472">Membrane</keyword>
<keyword evidence="1" id="KW-0812">Transmembrane</keyword>
<dbReference type="OrthoDB" id="9796461at2"/>
<name>A0A124JVJ4_9SPHN</name>
<feature type="transmembrane region" description="Helical" evidence="1">
    <location>
        <begin position="108"/>
        <end position="126"/>
    </location>
</feature>
<gene>
    <name evidence="3" type="ORF">AQZ52_03455</name>
</gene>
<dbReference type="InterPro" id="IPR002656">
    <property type="entry name" value="Acyl_transf_3_dom"/>
</dbReference>
<evidence type="ECO:0000313" key="3">
    <source>
        <dbReference type="EMBL" id="KUR72335.1"/>
    </source>
</evidence>
<feature type="domain" description="Acyltransferase 3" evidence="2">
    <location>
        <begin position="17"/>
        <end position="103"/>
    </location>
</feature>
<organism evidence="3 4">
    <name type="scientific">Novosphingobium fuchskuhlense</name>
    <dbReference type="NCBI Taxonomy" id="1117702"/>
    <lineage>
        <taxon>Bacteria</taxon>
        <taxon>Pseudomonadati</taxon>
        <taxon>Pseudomonadota</taxon>
        <taxon>Alphaproteobacteria</taxon>
        <taxon>Sphingomonadales</taxon>
        <taxon>Sphingomonadaceae</taxon>
        <taxon>Novosphingobium</taxon>
    </lineage>
</organism>
<dbReference type="Proteomes" id="UP000058012">
    <property type="component" value="Unassembled WGS sequence"/>
</dbReference>
<dbReference type="GO" id="GO:0016020">
    <property type="term" value="C:membrane"/>
    <property type="evidence" value="ECO:0007669"/>
    <property type="project" value="TreeGrafter"/>
</dbReference>
<protein>
    <recommendedName>
        <fullName evidence="2">Acyltransferase 3 domain-containing protein</fullName>
    </recommendedName>
</protein>
<accession>A0A124JVJ4</accession>
<reference evidence="3 4" key="1">
    <citation type="submission" date="2015-10" db="EMBL/GenBank/DDBJ databases">
        <title>Draft genome sequence of Novosphingobium fuchskuhlense DSM 25065 isolated from a surface water sample of the southwest basin of Lake Grosse Fuchskuhle.</title>
        <authorList>
            <person name="Ruckert C."/>
            <person name="Winkler A."/>
            <person name="Glaeser J."/>
            <person name="Grossart H.-P."/>
            <person name="Kalinowski J."/>
            <person name="Glaeser S."/>
        </authorList>
    </citation>
    <scope>NUCLEOTIDE SEQUENCE [LARGE SCALE GENOMIC DNA]</scope>
    <source>
        <strain evidence="3 4">FNE08-7</strain>
    </source>
</reference>
<feature type="transmembrane region" description="Helical" evidence="1">
    <location>
        <begin position="41"/>
        <end position="62"/>
    </location>
</feature>
<dbReference type="STRING" id="1117702.AQZ52_03455"/>
<evidence type="ECO:0000259" key="2">
    <source>
        <dbReference type="Pfam" id="PF01757"/>
    </source>
</evidence>
<dbReference type="InterPro" id="IPR050879">
    <property type="entry name" value="Acyltransferase_3"/>
</dbReference>
<comment type="caution">
    <text evidence="3">The sequence shown here is derived from an EMBL/GenBank/DDBJ whole genome shotgun (WGS) entry which is preliminary data.</text>
</comment>
<keyword evidence="1" id="KW-1133">Transmembrane helix</keyword>